<sequence length="61" mass="6910">MDSLAETEPARTNPKIINTTLCISLLQFFVDDVSFLSFRAKYRADPEYRGLTENLILNLSG</sequence>
<accession>A0A432G6P4</accession>
<organism evidence="1 2">
    <name type="scientific">SAR324 cluster bacterium</name>
    <dbReference type="NCBI Taxonomy" id="2024889"/>
    <lineage>
        <taxon>Bacteria</taxon>
        <taxon>Deltaproteobacteria</taxon>
        <taxon>SAR324 cluster</taxon>
    </lineage>
</organism>
<dbReference type="EMBL" id="QNZM01000226">
    <property type="protein sequence ID" value="RTZ79432.1"/>
    <property type="molecule type" value="Genomic_DNA"/>
</dbReference>
<comment type="caution">
    <text evidence="1">The sequence shown here is derived from an EMBL/GenBank/DDBJ whole genome shotgun (WGS) entry which is preliminary data.</text>
</comment>
<evidence type="ECO:0000313" key="2">
    <source>
        <dbReference type="Proteomes" id="UP000286732"/>
    </source>
</evidence>
<evidence type="ECO:0000313" key="1">
    <source>
        <dbReference type="EMBL" id="RTZ79432.1"/>
    </source>
</evidence>
<name>A0A432G6P4_9DELT</name>
<gene>
    <name evidence="1" type="ORF">DSY98_05845</name>
</gene>
<dbReference type="AlphaFoldDB" id="A0A432G6P4"/>
<reference evidence="1 2" key="1">
    <citation type="submission" date="2018-06" db="EMBL/GenBank/DDBJ databases">
        <title>Combined omics and stable isotope probing to characterize newly discovered Mariana Back-Arc vent microbial communities.</title>
        <authorList>
            <person name="Trembath-Reichert E."/>
            <person name="Huber J.A."/>
        </authorList>
    </citation>
    <scope>NUCLEOTIDE SEQUENCE [LARGE SCALE GENOMIC DNA]</scope>
    <source>
        <strain evidence="1">MAG 63_2</strain>
    </source>
</reference>
<protein>
    <submittedName>
        <fullName evidence="1">Uncharacterized protein</fullName>
    </submittedName>
</protein>
<dbReference type="Proteomes" id="UP000286732">
    <property type="component" value="Unassembled WGS sequence"/>
</dbReference>
<proteinExistence type="predicted"/>